<dbReference type="GeneID" id="97380753"/>
<organism evidence="2 3">
    <name type="scientific">Allofournierella massiliensis</name>
    <dbReference type="NCBI Taxonomy" id="1650663"/>
    <lineage>
        <taxon>Bacteria</taxon>
        <taxon>Bacillati</taxon>
        <taxon>Bacillota</taxon>
        <taxon>Clostridia</taxon>
        <taxon>Eubacteriales</taxon>
        <taxon>Oscillospiraceae</taxon>
        <taxon>Allofournierella</taxon>
    </lineage>
</organism>
<evidence type="ECO:0000313" key="3">
    <source>
        <dbReference type="Proteomes" id="UP000295184"/>
    </source>
</evidence>
<sequence length="77" mass="8429">MSRKMVLGLVLMCMGFLGGILLIGTMVLSPMNPWSYNGITGWYGYLLEMQLQLPLGVCIAVTLAGFALSVIEAFRKE</sequence>
<proteinExistence type="predicted"/>
<dbReference type="AlphaFoldDB" id="A0A4R1QUZ5"/>
<evidence type="ECO:0000313" key="2">
    <source>
        <dbReference type="EMBL" id="TCL57779.1"/>
    </source>
</evidence>
<keyword evidence="1" id="KW-1133">Transmembrane helix</keyword>
<keyword evidence="1" id="KW-0472">Membrane</keyword>
<dbReference type="RefSeq" id="WP_058963603.1">
    <property type="nucleotide sequence ID" value="NZ_CABKVM010000015.1"/>
</dbReference>
<dbReference type="STRING" id="1650663.GCA_001486665_01124"/>
<feature type="transmembrane region" description="Helical" evidence="1">
    <location>
        <begin position="7"/>
        <end position="31"/>
    </location>
</feature>
<name>A0A4R1QUZ5_9FIRM</name>
<dbReference type="EMBL" id="SLUM01000009">
    <property type="protein sequence ID" value="TCL57779.1"/>
    <property type="molecule type" value="Genomic_DNA"/>
</dbReference>
<accession>A0A4R1QUZ5</accession>
<keyword evidence="1" id="KW-0812">Transmembrane</keyword>
<feature type="transmembrane region" description="Helical" evidence="1">
    <location>
        <begin position="51"/>
        <end position="71"/>
    </location>
</feature>
<dbReference type="OrthoDB" id="2085427at2"/>
<reference evidence="2 3" key="1">
    <citation type="submission" date="2019-03" db="EMBL/GenBank/DDBJ databases">
        <title>Genomic Encyclopedia of Type Strains, Phase IV (KMG-IV): sequencing the most valuable type-strain genomes for metagenomic binning, comparative biology and taxonomic classification.</title>
        <authorList>
            <person name="Goeker M."/>
        </authorList>
    </citation>
    <scope>NUCLEOTIDE SEQUENCE [LARGE SCALE GENOMIC DNA]</scope>
    <source>
        <strain evidence="2 3">DSM 100451</strain>
    </source>
</reference>
<protein>
    <submittedName>
        <fullName evidence="2">Uncharacterized protein</fullName>
    </submittedName>
</protein>
<evidence type="ECO:0000256" key="1">
    <source>
        <dbReference type="SAM" id="Phobius"/>
    </source>
</evidence>
<dbReference type="Proteomes" id="UP000295184">
    <property type="component" value="Unassembled WGS sequence"/>
</dbReference>
<gene>
    <name evidence="2" type="ORF">EDD77_10953</name>
</gene>
<comment type="caution">
    <text evidence="2">The sequence shown here is derived from an EMBL/GenBank/DDBJ whole genome shotgun (WGS) entry which is preliminary data.</text>
</comment>